<proteinExistence type="predicted"/>
<dbReference type="InterPro" id="IPR043502">
    <property type="entry name" value="DNA/RNA_pol_sf"/>
</dbReference>
<dbReference type="InterPro" id="IPR043128">
    <property type="entry name" value="Rev_trsase/Diguanyl_cyclase"/>
</dbReference>
<feature type="domain" description="Reverse transcriptase" evidence="2">
    <location>
        <begin position="1"/>
        <end position="87"/>
    </location>
</feature>
<dbReference type="Pfam" id="PF00078">
    <property type="entry name" value="RVT_1"/>
    <property type="match status" value="1"/>
</dbReference>
<dbReference type="Gene3D" id="3.30.70.270">
    <property type="match status" value="1"/>
</dbReference>
<comment type="caution">
    <text evidence="3">The sequence shown here is derived from an EMBL/GenBank/DDBJ whole genome shotgun (WGS) entry which is preliminary data.</text>
</comment>
<gene>
    <name evidence="3" type="ORF">RF55_13457</name>
</gene>
<dbReference type="AlphaFoldDB" id="A0A0J7N3L8"/>
<dbReference type="InterPro" id="IPR000477">
    <property type="entry name" value="RT_dom"/>
</dbReference>
<sequence>MTSLPFGLSSAPHTFAVITNWVAETLRSRGMRVIVYLDFLLASQNRDKLDSQTKEAVGLLESLGWHVNHTKCVMTPSQEIEFLGVIWNTCKNRIILPEKKVQKITKLVTDIRSRSRATLKQVQCLLGLLNFRHPQRSASLPLSSKILHDLQTEEMEGKSVDSQGSRCRAAVVVQSHDLHLRPPQEKDHAFPNHRRGRYRMGSSIEWHLSLRKLVNGAEEVALESQEDVRSLCIDKTRGAHPPESPHPPTNRQSYTSGLYPEGRGHEVSRSSQSHAPITEISGQPPNRAISGLPPGEIQRHCRSSYQEEGSVGVASPPRSDKPDFQKVGRARHRPLRISRIAEKQ</sequence>
<dbReference type="OrthoDB" id="6771932at2759"/>
<dbReference type="PaxDb" id="67767-A0A0J7N3L8"/>
<feature type="compositionally biased region" description="Polar residues" evidence="1">
    <location>
        <begin position="269"/>
        <end position="284"/>
    </location>
</feature>
<name>A0A0J7N3L8_LASNI</name>
<protein>
    <submittedName>
        <fullName evidence="3">Transposon ty3-i gag-pol polyprotein</fullName>
    </submittedName>
</protein>
<reference evidence="3 4" key="1">
    <citation type="submission" date="2015-04" db="EMBL/GenBank/DDBJ databases">
        <title>Lasius niger genome sequencing.</title>
        <authorList>
            <person name="Konorov E.A."/>
            <person name="Nikitin M.A."/>
            <person name="Kirill M.V."/>
            <person name="Chang P."/>
        </authorList>
    </citation>
    <scope>NUCLEOTIDE SEQUENCE [LARGE SCALE GENOMIC DNA]</scope>
    <source>
        <tissue evidence="3">Whole</tissue>
    </source>
</reference>
<dbReference type="STRING" id="67767.A0A0J7N3L8"/>
<keyword evidence="4" id="KW-1185">Reference proteome</keyword>
<accession>A0A0J7N3L8</accession>
<dbReference type="InterPro" id="IPR052055">
    <property type="entry name" value="Hepadnavirus_pol/RT"/>
</dbReference>
<dbReference type="Proteomes" id="UP000036403">
    <property type="component" value="Unassembled WGS sequence"/>
</dbReference>
<feature type="region of interest" description="Disordered" evidence="1">
    <location>
        <begin position="235"/>
        <end position="344"/>
    </location>
</feature>
<dbReference type="PROSITE" id="PS50878">
    <property type="entry name" value="RT_POL"/>
    <property type="match status" value="1"/>
</dbReference>
<dbReference type="EMBL" id="LBMM01010722">
    <property type="protein sequence ID" value="KMQ87295.1"/>
    <property type="molecule type" value="Genomic_DNA"/>
</dbReference>
<organism evidence="3 4">
    <name type="scientific">Lasius niger</name>
    <name type="common">Black garden ant</name>
    <dbReference type="NCBI Taxonomy" id="67767"/>
    <lineage>
        <taxon>Eukaryota</taxon>
        <taxon>Metazoa</taxon>
        <taxon>Ecdysozoa</taxon>
        <taxon>Arthropoda</taxon>
        <taxon>Hexapoda</taxon>
        <taxon>Insecta</taxon>
        <taxon>Pterygota</taxon>
        <taxon>Neoptera</taxon>
        <taxon>Endopterygota</taxon>
        <taxon>Hymenoptera</taxon>
        <taxon>Apocrita</taxon>
        <taxon>Aculeata</taxon>
        <taxon>Formicoidea</taxon>
        <taxon>Formicidae</taxon>
        <taxon>Formicinae</taxon>
        <taxon>Lasius</taxon>
        <taxon>Lasius</taxon>
    </lineage>
</organism>
<evidence type="ECO:0000256" key="1">
    <source>
        <dbReference type="SAM" id="MobiDB-lite"/>
    </source>
</evidence>
<dbReference type="SUPFAM" id="SSF56672">
    <property type="entry name" value="DNA/RNA polymerases"/>
    <property type="match status" value="1"/>
</dbReference>
<dbReference type="GO" id="GO:0071897">
    <property type="term" value="P:DNA biosynthetic process"/>
    <property type="evidence" value="ECO:0007669"/>
    <property type="project" value="UniProtKB-ARBA"/>
</dbReference>
<evidence type="ECO:0000259" key="2">
    <source>
        <dbReference type="PROSITE" id="PS50878"/>
    </source>
</evidence>
<dbReference type="PANTHER" id="PTHR33050">
    <property type="entry name" value="REVERSE TRANSCRIPTASE DOMAIN-CONTAINING PROTEIN"/>
    <property type="match status" value="1"/>
</dbReference>
<evidence type="ECO:0000313" key="4">
    <source>
        <dbReference type="Proteomes" id="UP000036403"/>
    </source>
</evidence>
<dbReference type="PANTHER" id="PTHR33050:SF7">
    <property type="entry name" value="RIBONUCLEASE H"/>
    <property type="match status" value="1"/>
</dbReference>
<evidence type="ECO:0000313" key="3">
    <source>
        <dbReference type="EMBL" id="KMQ87295.1"/>
    </source>
</evidence>